<dbReference type="GO" id="GO:0097020">
    <property type="term" value="F:COPII receptor activity"/>
    <property type="evidence" value="ECO:0007669"/>
    <property type="project" value="InterPro"/>
</dbReference>
<evidence type="ECO:0000256" key="5">
    <source>
        <dbReference type="ARBA" id="ARBA00023136"/>
    </source>
</evidence>
<dbReference type="GO" id="GO:0000139">
    <property type="term" value="C:Golgi membrane"/>
    <property type="evidence" value="ECO:0007669"/>
    <property type="project" value="TreeGrafter"/>
</dbReference>
<dbReference type="AlphaFoldDB" id="D3BPJ5"/>
<dbReference type="GO" id="GO:0006888">
    <property type="term" value="P:endoplasmic reticulum to Golgi vesicle-mediated transport"/>
    <property type="evidence" value="ECO:0007669"/>
    <property type="project" value="InterPro"/>
</dbReference>
<keyword evidence="8" id="KW-1185">Reference proteome</keyword>
<evidence type="ECO:0000256" key="2">
    <source>
        <dbReference type="ARBA" id="ARBA00008096"/>
    </source>
</evidence>
<evidence type="ECO:0000256" key="4">
    <source>
        <dbReference type="ARBA" id="ARBA00022989"/>
    </source>
</evidence>
<feature type="transmembrane region" description="Helical" evidence="6">
    <location>
        <begin position="86"/>
        <end position="112"/>
    </location>
</feature>
<dbReference type="InParanoid" id="D3BPJ5"/>
<gene>
    <name evidence="7" type="ORF">PPL_09464</name>
</gene>
<feature type="transmembrane region" description="Helical" evidence="6">
    <location>
        <begin position="51"/>
        <end position="74"/>
    </location>
</feature>
<protein>
    <submittedName>
        <fullName evidence="7">Transmembrane protein</fullName>
    </submittedName>
</protein>
<dbReference type="PANTHER" id="PTHR13144">
    <property type="entry name" value="TEX261 PROTEIN"/>
    <property type="match status" value="1"/>
</dbReference>
<sequence>MFLSLLVFMLYILGFLFGIICLACGLYYFAELVEEHASIAKRIIRYTIISIMSMLILFGIFENVDFICILLSLISHGSYFTLLSEFPFVTLTSVKFIISIITMIVSHCWWFMFFRSNWFPFSEIISVFVFFVWLVPFIFFVSLSANDSALPFSSGNRIIGVDNEYSRKKNTTSSLKAMIGWVKNKTDDLTGRNTNKHYY</sequence>
<proteinExistence type="inferred from homology"/>
<evidence type="ECO:0000313" key="8">
    <source>
        <dbReference type="Proteomes" id="UP000001396"/>
    </source>
</evidence>
<dbReference type="OMA" id="TMGTEPV"/>
<dbReference type="GO" id="GO:0030134">
    <property type="term" value="C:COPII-coated ER to Golgi transport vesicle"/>
    <property type="evidence" value="ECO:0007669"/>
    <property type="project" value="TreeGrafter"/>
</dbReference>
<dbReference type="RefSeq" id="XP_020428845.1">
    <property type="nucleotide sequence ID" value="XM_020580258.1"/>
</dbReference>
<feature type="transmembrane region" description="Helical" evidence="6">
    <location>
        <begin position="124"/>
        <end position="145"/>
    </location>
</feature>
<evidence type="ECO:0000256" key="1">
    <source>
        <dbReference type="ARBA" id="ARBA00004141"/>
    </source>
</evidence>
<dbReference type="Pfam" id="PF04148">
    <property type="entry name" value="Erv26"/>
    <property type="match status" value="1"/>
</dbReference>
<evidence type="ECO:0000256" key="6">
    <source>
        <dbReference type="SAM" id="Phobius"/>
    </source>
</evidence>
<keyword evidence="3 6" id="KW-0812">Transmembrane</keyword>
<evidence type="ECO:0000256" key="3">
    <source>
        <dbReference type="ARBA" id="ARBA00022692"/>
    </source>
</evidence>
<feature type="transmembrane region" description="Helical" evidence="6">
    <location>
        <begin position="6"/>
        <end position="30"/>
    </location>
</feature>
<comment type="similarity">
    <text evidence="2">Belongs to the SVP26 family.</text>
</comment>
<dbReference type="Proteomes" id="UP000001396">
    <property type="component" value="Unassembled WGS sequence"/>
</dbReference>
<dbReference type="InterPro" id="IPR007277">
    <property type="entry name" value="Svp26/Tex261"/>
</dbReference>
<dbReference type="GeneID" id="31364939"/>
<dbReference type="FunCoup" id="D3BPJ5">
    <property type="interactions" value="93"/>
</dbReference>
<comment type="subcellular location">
    <subcellularLocation>
        <location evidence="1">Membrane</location>
        <topology evidence="1">Multi-pass membrane protein</topology>
    </subcellularLocation>
</comment>
<evidence type="ECO:0000313" key="7">
    <source>
        <dbReference type="EMBL" id="EFA76713.1"/>
    </source>
</evidence>
<organism evidence="7 8">
    <name type="scientific">Heterostelium pallidum (strain ATCC 26659 / Pp 5 / PN500)</name>
    <name type="common">Cellular slime mold</name>
    <name type="synonym">Polysphondylium pallidum</name>
    <dbReference type="NCBI Taxonomy" id="670386"/>
    <lineage>
        <taxon>Eukaryota</taxon>
        <taxon>Amoebozoa</taxon>
        <taxon>Evosea</taxon>
        <taxon>Eumycetozoa</taxon>
        <taxon>Dictyostelia</taxon>
        <taxon>Acytosteliales</taxon>
        <taxon>Acytosteliaceae</taxon>
        <taxon>Heterostelium</taxon>
    </lineage>
</organism>
<name>D3BPJ5_HETP5</name>
<reference evidence="7 8" key="1">
    <citation type="journal article" date="2011" name="Genome Res.">
        <title>Phylogeny-wide analysis of social amoeba genomes highlights ancient origins for complex intercellular communication.</title>
        <authorList>
            <person name="Heidel A.J."/>
            <person name="Lawal H.M."/>
            <person name="Felder M."/>
            <person name="Schilde C."/>
            <person name="Helps N.R."/>
            <person name="Tunggal B."/>
            <person name="Rivero F."/>
            <person name="John U."/>
            <person name="Schleicher M."/>
            <person name="Eichinger L."/>
            <person name="Platzer M."/>
            <person name="Noegel A.A."/>
            <person name="Schaap P."/>
            <person name="Gloeckner G."/>
        </authorList>
    </citation>
    <scope>NUCLEOTIDE SEQUENCE [LARGE SCALE GENOMIC DNA]</scope>
    <source>
        <strain evidence="8">ATCC 26659 / Pp 5 / PN500</strain>
    </source>
</reference>
<dbReference type="EMBL" id="ADBJ01000044">
    <property type="protein sequence ID" value="EFA76713.1"/>
    <property type="molecule type" value="Genomic_DNA"/>
</dbReference>
<comment type="caution">
    <text evidence="7">The sequence shown here is derived from an EMBL/GenBank/DDBJ whole genome shotgun (WGS) entry which is preliminary data.</text>
</comment>
<dbReference type="PANTHER" id="PTHR13144:SF0">
    <property type="entry name" value="PROTEIN TEX261"/>
    <property type="match status" value="1"/>
</dbReference>
<dbReference type="GO" id="GO:0005789">
    <property type="term" value="C:endoplasmic reticulum membrane"/>
    <property type="evidence" value="ECO:0007669"/>
    <property type="project" value="TreeGrafter"/>
</dbReference>
<keyword evidence="5 6" id="KW-0472">Membrane</keyword>
<accession>D3BPJ5</accession>
<keyword evidence="4 6" id="KW-1133">Transmembrane helix</keyword>